<dbReference type="OrthoDB" id="2018625at2759"/>
<accession>A0A6I9QHY5</accession>
<reference evidence="3" key="1">
    <citation type="submission" date="2025-08" db="UniProtKB">
        <authorList>
            <consortium name="RefSeq"/>
        </authorList>
    </citation>
    <scope>IDENTIFICATION</scope>
</reference>
<protein>
    <submittedName>
        <fullName evidence="3">Uncharacterized protein LOC105035202 isoform X2</fullName>
    </submittedName>
</protein>
<sequence length="122" mass="13367">MEASSIPLSLVCLPQRRWVSANPNARLPRFSRSKCGVGHARAATRVHAMDGAADLGPTVELTWQVAVGALAGITPFVVAGIEFGKRIQKEKRRKKVESRGLKLIGGTEKMQTLQRLWTCSEK</sequence>
<feature type="transmembrane region" description="Helical" evidence="1">
    <location>
        <begin position="61"/>
        <end position="84"/>
    </location>
</feature>
<gene>
    <name evidence="3" type="primary">LOC105035202</name>
</gene>
<keyword evidence="1" id="KW-1133">Transmembrane helix</keyword>
<dbReference type="AlphaFoldDB" id="A0A6I9QHY5"/>
<organism evidence="2 3">
    <name type="scientific">Elaeis guineensis var. tenera</name>
    <name type="common">Oil palm</name>
    <dbReference type="NCBI Taxonomy" id="51953"/>
    <lineage>
        <taxon>Eukaryota</taxon>
        <taxon>Viridiplantae</taxon>
        <taxon>Streptophyta</taxon>
        <taxon>Embryophyta</taxon>
        <taxon>Tracheophyta</taxon>
        <taxon>Spermatophyta</taxon>
        <taxon>Magnoliopsida</taxon>
        <taxon>Liliopsida</taxon>
        <taxon>Arecaceae</taxon>
        <taxon>Arecoideae</taxon>
        <taxon>Cocoseae</taxon>
        <taxon>Elaeidinae</taxon>
        <taxon>Elaeis</taxon>
    </lineage>
</organism>
<evidence type="ECO:0000313" key="3">
    <source>
        <dbReference type="RefSeq" id="XP_010908958.1"/>
    </source>
</evidence>
<keyword evidence="1" id="KW-0812">Transmembrane</keyword>
<evidence type="ECO:0000256" key="1">
    <source>
        <dbReference type="SAM" id="Phobius"/>
    </source>
</evidence>
<keyword evidence="2" id="KW-1185">Reference proteome</keyword>
<dbReference type="GeneID" id="105035202"/>
<dbReference type="RefSeq" id="XP_010908958.1">
    <property type="nucleotide sequence ID" value="XM_010910656.3"/>
</dbReference>
<evidence type="ECO:0000313" key="2">
    <source>
        <dbReference type="Proteomes" id="UP000504607"/>
    </source>
</evidence>
<dbReference type="PANTHER" id="PTHR36809:SF1">
    <property type="entry name" value="TRANSMEMBRANE PROTEIN"/>
    <property type="match status" value="1"/>
</dbReference>
<name>A0A6I9QHY5_ELAGV</name>
<dbReference type="Proteomes" id="UP000504607">
    <property type="component" value="Unplaced"/>
</dbReference>
<dbReference type="PANTHER" id="PTHR36809">
    <property type="entry name" value="TRANSMEMBRANE PROTEIN"/>
    <property type="match status" value="1"/>
</dbReference>
<keyword evidence="1" id="KW-0472">Membrane</keyword>
<proteinExistence type="predicted"/>